<dbReference type="RefSeq" id="XP_018335433.1">
    <property type="nucleotide sequence ID" value="XM_018479931.2"/>
</dbReference>
<dbReference type="Proteomes" id="UP000192223">
    <property type="component" value="Unplaced"/>
</dbReference>
<evidence type="ECO:0000256" key="2">
    <source>
        <dbReference type="ARBA" id="ARBA00022525"/>
    </source>
</evidence>
<dbReference type="InterPro" id="IPR018244">
    <property type="entry name" value="Allrgn_V5/Tpx1_CS"/>
</dbReference>
<dbReference type="PRINTS" id="PR00837">
    <property type="entry name" value="V5TPXLIKE"/>
</dbReference>
<dbReference type="InterPro" id="IPR034113">
    <property type="entry name" value="SCP_GAPR1-like"/>
</dbReference>
<dbReference type="InterPro" id="IPR014044">
    <property type="entry name" value="CAP_dom"/>
</dbReference>
<organism evidence="5 6">
    <name type="scientific">Agrilus planipennis</name>
    <name type="common">Emerald ash borer</name>
    <name type="synonym">Agrilus marcopoli</name>
    <dbReference type="NCBI Taxonomy" id="224129"/>
    <lineage>
        <taxon>Eukaryota</taxon>
        <taxon>Metazoa</taxon>
        <taxon>Ecdysozoa</taxon>
        <taxon>Arthropoda</taxon>
        <taxon>Hexapoda</taxon>
        <taxon>Insecta</taxon>
        <taxon>Pterygota</taxon>
        <taxon>Neoptera</taxon>
        <taxon>Endopterygota</taxon>
        <taxon>Coleoptera</taxon>
        <taxon>Polyphaga</taxon>
        <taxon>Elateriformia</taxon>
        <taxon>Buprestoidea</taxon>
        <taxon>Buprestidae</taxon>
        <taxon>Agrilinae</taxon>
        <taxon>Agrilus</taxon>
    </lineage>
</organism>
<keyword evidence="5" id="KW-1185">Reference proteome</keyword>
<sequence length="650" mass="73923">MNGLLQVDTMFVVKVFCFLLAFWSYLVQGRRPEFPGSLTDLHRYRKTVHGHDGDSRIIMVRKTDERTYASIETGKEPLLETVTRETVETFRGQRTQLRVTTERKEKNEKVPPDLLEALGENYKKTHRIKRSSSEIPSKMDLQKEFLKAHNELRAKHGVAALKLNATISKLSQLHAEKMLRTGKFEHSDNQKYGENIFYMWSPDPNFNVGAYDVVRSWYAEIDNYTFGVEPKQLNTGHFTQVVWNGSKELGVGLARSKGRVYVVANYYPPGNVKGLFAKNVFPPREANNNELAKSFNKLDVSDRSRRSTPTHTPNSYRSVIEGTEGNFEEDFLKAHNDYRARHGVPPLKLDRKISKYAEEWAKMLAVKNVLEHRKNNPYGENIYMMYSSDPNFKITGNSPVDAWYDEIKYHTFGREPNSLKSGHFTQVVWKSSELVGVGVAKSKQGSIYVVANYSPPGNFVGSYAQNVPPLLSTSSSDNTPSHNPADSPGTRIARSIDVATGKFTQFQTDALKAHNELRRRHGVPDLVLDKGLCDFAQEWAEYCLRHDLGLRSNNPYGENLLTVTSSDSKRVPDAKDVVDTWYREISKHDYNKESLNYDTLHFSQIVWNGTKELGIGVAQNERGKAVIVANYSPRGNVYGQFKTNVFKPKV</sequence>
<dbReference type="PANTHER" id="PTHR10334">
    <property type="entry name" value="CYSTEINE-RICH SECRETORY PROTEIN-RELATED"/>
    <property type="match status" value="1"/>
</dbReference>
<dbReference type="AlphaFoldDB" id="A0A1W4XSJ1"/>
<comment type="subcellular location">
    <subcellularLocation>
        <location evidence="1">Secreted</location>
    </subcellularLocation>
</comment>
<evidence type="ECO:0000313" key="6">
    <source>
        <dbReference type="RefSeq" id="XP_018335433.1"/>
    </source>
</evidence>
<evidence type="ECO:0000259" key="4">
    <source>
        <dbReference type="SMART" id="SM00198"/>
    </source>
</evidence>
<evidence type="ECO:0000256" key="1">
    <source>
        <dbReference type="ARBA" id="ARBA00004613"/>
    </source>
</evidence>
<dbReference type="SUPFAM" id="SSF55797">
    <property type="entry name" value="PR-1-like"/>
    <property type="match status" value="3"/>
</dbReference>
<name>A0A1W4XSJ1_AGRPL</name>
<protein>
    <submittedName>
        <fullName evidence="6">Uncharacterized protein LOC108744254 isoform X1</fullName>
    </submittedName>
</protein>
<dbReference type="OrthoDB" id="337038at2759"/>
<keyword evidence="2" id="KW-0964">Secreted</keyword>
<dbReference type="FunFam" id="3.40.33.10:FF:000002">
    <property type="entry name" value="Golgi-associated plant pathogenesis-related protein 1"/>
    <property type="match status" value="3"/>
</dbReference>
<feature type="region of interest" description="Disordered" evidence="3">
    <location>
        <begin position="470"/>
        <end position="491"/>
    </location>
</feature>
<gene>
    <name evidence="6" type="primary">LOC108744254</name>
</gene>
<dbReference type="InParanoid" id="A0A1W4XSJ1"/>
<dbReference type="CDD" id="cd05382">
    <property type="entry name" value="CAP_GAPR1-like"/>
    <property type="match status" value="3"/>
</dbReference>
<dbReference type="GO" id="GO:0005576">
    <property type="term" value="C:extracellular region"/>
    <property type="evidence" value="ECO:0007669"/>
    <property type="project" value="UniProtKB-SubCell"/>
</dbReference>
<feature type="domain" description="SCP" evidence="4">
    <location>
        <begin position="505"/>
        <end position="639"/>
    </location>
</feature>
<dbReference type="STRING" id="224129.A0A1W4XSJ1"/>
<dbReference type="Gene3D" id="3.40.33.10">
    <property type="entry name" value="CAP"/>
    <property type="match status" value="3"/>
</dbReference>
<proteinExistence type="predicted"/>
<evidence type="ECO:0000256" key="3">
    <source>
        <dbReference type="SAM" id="MobiDB-lite"/>
    </source>
</evidence>
<dbReference type="KEGG" id="apln:108744254"/>
<dbReference type="Pfam" id="PF00188">
    <property type="entry name" value="CAP"/>
    <property type="match status" value="3"/>
</dbReference>
<accession>A0A1W4XSJ1</accession>
<dbReference type="PROSITE" id="PS01009">
    <property type="entry name" value="CRISP_1"/>
    <property type="match status" value="2"/>
</dbReference>
<dbReference type="SMART" id="SM00198">
    <property type="entry name" value="SCP"/>
    <property type="match status" value="3"/>
</dbReference>
<evidence type="ECO:0000313" key="5">
    <source>
        <dbReference type="Proteomes" id="UP000192223"/>
    </source>
</evidence>
<feature type="compositionally biased region" description="Polar residues" evidence="3">
    <location>
        <begin position="471"/>
        <end position="484"/>
    </location>
</feature>
<reference evidence="6" key="1">
    <citation type="submission" date="2025-08" db="UniProtKB">
        <authorList>
            <consortium name="RefSeq"/>
        </authorList>
    </citation>
    <scope>IDENTIFICATION</scope>
    <source>
        <tissue evidence="6">Entire body</tissue>
    </source>
</reference>
<feature type="domain" description="SCP" evidence="4">
    <location>
        <begin position="140"/>
        <end position="274"/>
    </location>
</feature>
<feature type="domain" description="SCP" evidence="4">
    <location>
        <begin position="326"/>
        <end position="461"/>
    </location>
</feature>
<dbReference type="InterPro" id="IPR035940">
    <property type="entry name" value="CAP_sf"/>
</dbReference>
<dbReference type="GeneID" id="108744254"/>
<dbReference type="InterPro" id="IPR001283">
    <property type="entry name" value="CRISP-related"/>
</dbReference>